<evidence type="ECO:0000259" key="2">
    <source>
        <dbReference type="Pfam" id="PF13349"/>
    </source>
</evidence>
<keyword evidence="1" id="KW-0472">Membrane</keyword>
<organism evidence="3 4">
    <name type="scientific">Nocardiopsis sediminis</name>
    <dbReference type="NCBI Taxonomy" id="1778267"/>
    <lineage>
        <taxon>Bacteria</taxon>
        <taxon>Bacillati</taxon>
        <taxon>Actinomycetota</taxon>
        <taxon>Actinomycetes</taxon>
        <taxon>Streptosporangiales</taxon>
        <taxon>Nocardiopsidaceae</taxon>
        <taxon>Nocardiopsis</taxon>
    </lineage>
</organism>
<proteinExistence type="predicted"/>
<comment type="caution">
    <text evidence="3">The sequence shown here is derived from an EMBL/GenBank/DDBJ whole genome shotgun (WGS) entry which is preliminary data.</text>
</comment>
<keyword evidence="4" id="KW-1185">Reference proteome</keyword>
<protein>
    <submittedName>
        <fullName evidence="3">DUF4097 family beta strand repeat-containing protein</fullName>
    </submittedName>
</protein>
<keyword evidence="1" id="KW-0812">Transmembrane</keyword>
<gene>
    <name evidence="3" type="ORF">ACFOVU_02135</name>
</gene>
<dbReference type="EMBL" id="JBHSBH010000003">
    <property type="protein sequence ID" value="MFC3994695.1"/>
    <property type="molecule type" value="Genomic_DNA"/>
</dbReference>
<keyword evidence="1" id="KW-1133">Transmembrane helix</keyword>
<dbReference type="InterPro" id="IPR025164">
    <property type="entry name" value="Toastrack_DUF4097"/>
</dbReference>
<reference evidence="4" key="1">
    <citation type="journal article" date="2019" name="Int. J. Syst. Evol. Microbiol.">
        <title>The Global Catalogue of Microorganisms (GCM) 10K type strain sequencing project: providing services to taxonomists for standard genome sequencing and annotation.</title>
        <authorList>
            <consortium name="The Broad Institute Genomics Platform"/>
            <consortium name="The Broad Institute Genome Sequencing Center for Infectious Disease"/>
            <person name="Wu L."/>
            <person name="Ma J."/>
        </authorList>
    </citation>
    <scope>NUCLEOTIDE SEQUENCE [LARGE SCALE GENOMIC DNA]</scope>
    <source>
        <strain evidence="4">TBRC 1826</strain>
    </source>
</reference>
<dbReference type="Pfam" id="PF13349">
    <property type="entry name" value="DUF4097"/>
    <property type="match status" value="1"/>
</dbReference>
<evidence type="ECO:0000313" key="3">
    <source>
        <dbReference type="EMBL" id="MFC3994695.1"/>
    </source>
</evidence>
<sequence length="327" mass="33380">MTFTGRGLYASSSKVRRPRRRLRLGWLAIGLVVAVVVLVVGAANAISAVPLSKDPRSDAFTGVHRISLENATHGDITVAATDGDELTVDRTLDGTPLADPDDEIEQEAGELEVDAECHGPPFGGDCRVDYEIGLPAGTELDIETITGAVEISGTEGDVSVETAAGPVNVEGITGNVDVSTVAGAIDLAGVEGSVDAETATGSFRATGSGDAITVQSTMGSVDLAGFDARLVAVETTAGEVDIEGAFTTAEVESAAGAVSVRATERFELLEVESTVGSVDLYVPDAAYRVMGESLTGSRTVDVSTDGDASSVIDATTTAGSLTVRQAD</sequence>
<feature type="transmembrane region" description="Helical" evidence="1">
    <location>
        <begin position="24"/>
        <end position="46"/>
    </location>
</feature>
<name>A0ABV8FJA3_9ACTN</name>
<evidence type="ECO:0000256" key="1">
    <source>
        <dbReference type="SAM" id="Phobius"/>
    </source>
</evidence>
<feature type="domain" description="DUF4097" evidence="2">
    <location>
        <begin position="64"/>
        <end position="323"/>
    </location>
</feature>
<accession>A0ABV8FJA3</accession>
<dbReference type="RefSeq" id="WP_378529547.1">
    <property type="nucleotide sequence ID" value="NZ_JBHSBH010000003.1"/>
</dbReference>
<dbReference type="Proteomes" id="UP001595847">
    <property type="component" value="Unassembled WGS sequence"/>
</dbReference>
<evidence type="ECO:0000313" key="4">
    <source>
        <dbReference type="Proteomes" id="UP001595847"/>
    </source>
</evidence>